<organism evidence="3 4">
    <name type="scientific">Reticulomyxa filosa</name>
    <dbReference type="NCBI Taxonomy" id="46433"/>
    <lineage>
        <taxon>Eukaryota</taxon>
        <taxon>Sar</taxon>
        <taxon>Rhizaria</taxon>
        <taxon>Retaria</taxon>
        <taxon>Foraminifera</taxon>
        <taxon>Monothalamids</taxon>
        <taxon>Reticulomyxidae</taxon>
        <taxon>Reticulomyxa</taxon>
    </lineage>
</organism>
<proteinExistence type="predicted"/>
<dbReference type="AlphaFoldDB" id="X6LUW7"/>
<evidence type="ECO:0000313" key="4">
    <source>
        <dbReference type="Proteomes" id="UP000023152"/>
    </source>
</evidence>
<comment type="caution">
    <text evidence="3">The sequence shown here is derived from an EMBL/GenBank/DDBJ whole genome shotgun (WGS) entry which is preliminary data.</text>
</comment>
<protein>
    <submittedName>
        <fullName evidence="3">Viral A-type inclusion protein</fullName>
    </submittedName>
</protein>
<name>X6LUW7_RETFI</name>
<accession>X6LUW7</accession>
<feature type="compositionally biased region" description="Basic and acidic residues" evidence="2">
    <location>
        <begin position="92"/>
        <end position="174"/>
    </location>
</feature>
<dbReference type="OrthoDB" id="360653at2759"/>
<feature type="region of interest" description="Disordered" evidence="2">
    <location>
        <begin position="63"/>
        <end position="174"/>
    </location>
</feature>
<feature type="coiled-coil region" evidence="1">
    <location>
        <begin position="444"/>
        <end position="471"/>
    </location>
</feature>
<feature type="compositionally biased region" description="Basic and acidic residues" evidence="2">
    <location>
        <begin position="1184"/>
        <end position="1200"/>
    </location>
</feature>
<reference evidence="3 4" key="1">
    <citation type="journal article" date="2013" name="Curr. Biol.">
        <title>The Genome of the Foraminiferan Reticulomyxa filosa.</title>
        <authorList>
            <person name="Glockner G."/>
            <person name="Hulsmann N."/>
            <person name="Schleicher M."/>
            <person name="Noegel A.A."/>
            <person name="Eichinger L."/>
            <person name="Gallinger C."/>
            <person name="Pawlowski J."/>
            <person name="Sierra R."/>
            <person name="Euteneuer U."/>
            <person name="Pillet L."/>
            <person name="Moustafa A."/>
            <person name="Platzer M."/>
            <person name="Groth M."/>
            <person name="Szafranski K."/>
            <person name="Schliwa M."/>
        </authorList>
    </citation>
    <scope>NUCLEOTIDE SEQUENCE [LARGE SCALE GENOMIC DNA]</scope>
</reference>
<evidence type="ECO:0000256" key="2">
    <source>
        <dbReference type="SAM" id="MobiDB-lite"/>
    </source>
</evidence>
<dbReference type="EMBL" id="ASPP01028422">
    <property type="protein sequence ID" value="ETO05186.1"/>
    <property type="molecule type" value="Genomic_DNA"/>
</dbReference>
<sequence>MAEEDGRKEIKDFLQVLREHFREQVFTYLFDKLACDDMESVLHISAERWRELFKETQLPEGQQPKLLKKLNEKRKESSLPPLDINTVGGNAEKADPLKSSETNSERSDILTGLDAKDDKDIKESVQKKAENEKESAPKDVEMEKQSTPKKDKIKDQGNVENKKNAIQEDSKNENETIEKEIEWVDIITLMFFNLQIENGALFLGIVAKIRLQHNSNVIVSRKDIQWKSLSLRQGEEIKCTYTLNEKKNVIVENIEWPPMYQEQITFADKTFFAFMKPYTETKKVLVIFPIDTVSGVTKLREGDILSFRLQFTPQKWMPVDVKIVERAAIRKIKDIPAPPAIKDKATSYDDIKKWLENPSQEQPSWEKWQNKELLKMGSTLLNLLQESQYNDDNESKIEQVIWQKTAIQFELIKEVIVKCIDEPCQVPDTLFHVLSSSGQSQDAKEDENAKRQTLQTQLRKLVEEFHEMTEEENRQHLYQKCADIVLEEESTVCEVQLDFPITDRIARIYIYCPETTTGKKKPIILFNQRKKRKYKKLTKIQKNFSEKWKEAQLVSDDFLSLYVIDLPALKYTIHIKHRNLRTIIDIDTQKYAYFVEMKKQDYWQKAQSMYNFVKDRWVENSSLSLNNVVVRHVIENIVDDKSFQFAQQALCDITKELQNLSKELKDLFLKMKGQLNNIDAAIKLIYQITFASEQLKGQRERLNPLELFYLAKCVVATPKCNIIETIRKEFWSDLEHNKRAEGIQQFMLIPCFNLLASDNTMRIHEELLEYFNFKHVNKTSQMAIRCIEIIETDLQIRRNFNIKPILFSEMHLMQILHSQKDNIMSEEILESLLSKKELVTVETWIKLCTTPDSKFSNVICNLYKCHFKKFSLFVEKLEAIGALKNERLCKLLLSIINEKDFQDALIQSKQDLISFIQKYDTSIWQNYEDVLQTLYCYIDKTDKIHDVNTIMTTFDMLWKHCPSESQSIERQVNNITQRLLKRLVAEEKSIELWLQLFTYQTQGKRQHILKELLLQSLNEWIDNKMIGTSIDSLQQLAQLLLCPNFWTLPNEYQTAFLIEIEKQQEILSLSSKKWNEKSLQSMKKLLEQTFVDSKVLDKIVEIVIDIPVQMDSDVSKGDIDKDKNVIEVKEENNDERTEDNEKKEEVFVEEPLEGEVFAKALTEEVVIKEAPIEEAPIGEENDSEKDHEETKEKEKERKSK</sequence>
<evidence type="ECO:0000313" key="3">
    <source>
        <dbReference type="EMBL" id="ETO05186.1"/>
    </source>
</evidence>
<gene>
    <name evidence="3" type="ORF">RFI_32207</name>
</gene>
<dbReference type="Proteomes" id="UP000023152">
    <property type="component" value="Unassembled WGS sequence"/>
</dbReference>
<evidence type="ECO:0000256" key="1">
    <source>
        <dbReference type="SAM" id="Coils"/>
    </source>
</evidence>
<feature type="region of interest" description="Disordered" evidence="2">
    <location>
        <begin position="1168"/>
        <end position="1200"/>
    </location>
</feature>
<keyword evidence="1" id="KW-0175">Coiled coil</keyword>
<keyword evidence="4" id="KW-1185">Reference proteome</keyword>